<dbReference type="GeneID" id="106064940"/>
<evidence type="ECO:0000313" key="2">
    <source>
        <dbReference type="RefSeq" id="XP_055865734.1"/>
    </source>
</evidence>
<dbReference type="OrthoDB" id="6074449at2759"/>
<dbReference type="GO" id="GO:0070971">
    <property type="term" value="C:endoplasmic reticulum exit site"/>
    <property type="evidence" value="ECO:0007669"/>
    <property type="project" value="TreeGrafter"/>
</dbReference>
<dbReference type="GO" id="GO:0006886">
    <property type="term" value="P:intracellular protein transport"/>
    <property type="evidence" value="ECO:0007669"/>
    <property type="project" value="InterPro"/>
</dbReference>
<dbReference type="OMA" id="FANTMEY"/>
<sequence>MEFGSNFILVGGDDEDDYQAEQEEEEIDPVDYNYGASHGASVGHVYGFECEIMESEDNEDDTPVTFAAEEAKKPTKTKVNTNTISLTMSSLKEPPEATILADPIRCDNPKCGAFFSDIDKCHDGEPWKCKFCGTENKPSKWPEVKVQDVLYAHDGQVPSMDISESTQTIIFVVDVSGSMGRTLQIAQMSSTLQEIVTSEHTAYLQEMSQILGMNITAEPNVRITEVSWLQAVKASIIDQLVQLKEKCLRDNKPQPKVGLITFGDIVTLYKDGWGEPIKIEGGQLADYYELLRLGTENSDLGSLSDTCRSIETCVRSLKCDGQTALGPALVVAQGMVIGSKGSKIIICTDGVSNVGIGNLDSTPPQEIATFFKNVIQRGKDSGTSISVLSFDECKMEKLGPVAEETGGIVDFIKPTQLGSRLKDELSRATIATNALIKFVVHKSMYIQVLDEAMKECSWDYFIGNIQMDKKVPFCFAPRSEDTDSAQTSDVNDPELLAHGYPFQVQIYFTDMKGNSAWRVWTKCKPVTRSRKEAQLGMNQNIVVENFMQNSASLLLSLKENPSELKLQANKIVDQINQICKQKSNDVALYRKLMDFLQVASTIVHSHDRTITEETIANLFKIQALRSIGN</sequence>
<reference evidence="2" key="1">
    <citation type="submission" date="2025-08" db="UniProtKB">
        <authorList>
            <consortium name="RefSeq"/>
        </authorList>
    </citation>
    <scope>IDENTIFICATION</scope>
</reference>
<dbReference type="RefSeq" id="XP_055865734.1">
    <property type="nucleotide sequence ID" value="XM_056009759.1"/>
</dbReference>
<name>A0A9W2YSN2_BIOGL</name>
<proteinExistence type="predicted"/>
<dbReference type="InterPro" id="IPR036465">
    <property type="entry name" value="vWFA_dom_sf"/>
</dbReference>
<dbReference type="GO" id="GO:0090110">
    <property type="term" value="P:COPII-coated vesicle cargo loading"/>
    <property type="evidence" value="ECO:0007669"/>
    <property type="project" value="TreeGrafter"/>
</dbReference>
<gene>
    <name evidence="2" type="primary">LOC106064940</name>
</gene>
<dbReference type="AlphaFoldDB" id="A0A9W2YSN2"/>
<dbReference type="GO" id="GO:0008270">
    <property type="term" value="F:zinc ion binding"/>
    <property type="evidence" value="ECO:0007669"/>
    <property type="project" value="InterPro"/>
</dbReference>
<dbReference type="GO" id="GO:0030127">
    <property type="term" value="C:COPII vesicle coat"/>
    <property type="evidence" value="ECO:0007669"/>
    <property type="project" value="InterPro"/>
</dbReference>
<organism evidence="1 2">
    <name type="scientific">Biomphalaria glabrata</name>
    <name type="common">Bloodfluke planorb</name>
    <name type="synonym">Freshwater snail</name>
    <dbReference type="NCBI Taxonomy" id="6526"/>
    <lineage>
        <taxon>Eukaryota</taxon>
        <taxon>Metazoa</taxon>
        <taxon>Spiralia</taxon>
        <taxon>Lophotrochozoa</taxon>
        <taxon>Mollusca</taxon>
        <taxon>Gastropoda</taxon>
        <taxon>Heterobranchia</taxon>
        <taxon>Euthyneura</taxon>
        <taxon>Panpulmonata</taxon>
        <taxon>Hygrophila</taxon>
        <taxon>Lymnaeoidea</taxon>
        <taxon>Planorbidae</taxon>
        <taxon>Biomphalaria</taxon>
    </lineage>
</organism>
<dbReference type="Gene3D" id="3.40.50.410">
    <property type="entry name" value="von Willebrand factor, type A domain"/>
    <property type="match status" value="1"/>
</dbReference>
<dbReference type="PANTHER" id="PTHR13803:SF36">
    <property type="entry name" value="TYPE A VON WILLEBRAND FACTOR DOMAIN-CONTAINING PROTEIN"/>
    <property type="match status" value="1"/>
</dbReference>
<protein>
    <submittedName>
        <fullName evidence="2">Circularly permutated Ras protein 1-like isoform X1</fullName>
    </submittedName>
</protein>
<dbReference type="PANTHER" id="PTHR13803">
    <property type="entry name" value="SEC24-RELATED PROTEIN"/>
    <property type="match status" value="1"/>
</dbReference>
<dbReference type="SUPFAM" id="SSF82919">
    <property type="entry name" value="Zn-finger domain of Sec23/24"/>
    <property type="match status" value="1"/>
</dbReference>
<evidence type="ECO:0000313" key="1">
    <source>
        <dbReference type="Proteomes" id="UP001165740"/>
    </source>
</evidence>
<accession>A0A9W2YSN2</accession>
<dbReference type="SUPFAM" id="SSF53300">
    <property type="entry name" value="vWA-like"/>
    <property type="match status" value="1"/>
</dbReference>
<dbReference type="InterPro" id="IPR036174">
    <property type="entry name" value="Znf_Sec23_Sec24_sf"/>
</dbReference>
<dbReference type="GO" id="GO:0000149">
    <property type="term" value="F:SNARE binding"/>
    <property type="evidence" value="ECO:0007669"/>
    <property type="project" value="TreeGrafter"/>
</dbReference>
<keyword evidence="1" id="KW-1185">Reference proteome</keyword>
<dbReference type="InterPro" id="IPR050550">
    <property type="entry name" value="SEC23_SEC24_subfamily"/>
</dbReference>
<dbReference type="Proteomes" id="UP001165740">
    <property type="component" value="Chromosome 14"/>
</dbReference>